<evidence type="ECO:0000256" key="6">
    <source>
        <dbReference type="HAMAP-Rule" id="MF_01965"/>
    </source>
</evidence>
<dbReference type="GO" id="GO:0016301">
    <property type="term" value="F:kinase activity"/>
    <property type="evidence" value="ECO:0007669"/>
    <property type="project" value="UniProtKB-KW"/>
</dbReference>
<evidence type="ECO:0000259" key="7">
    <source>
        <dbReference type="PROSITE" id="PS51383"/>
    </source>
</evidence>
<dbReference type="CDD" id="cd01171">
    <property type="entry name" value="YXKO-related"/>
    <property type="match status" value="1"/>
</dbReference>
<name>A0A0G1DMR6_9BACT</name>
<accession>A0A0G1DMR6</accession>
<organism evidence="8 9">
    <name type="scientific">Candidatus Woesebacteria bacterium GW2011_GWB1_43_14</name>
    <dbReference type="NCBI Taxonomy" id="1618578"/>
    <lineage>
        <taxon>Bacteria</taxon>
        <taxon>Candidatus Woeseibacteriota</taxon>
    </lineage>
</organism>
<comment type="catalytic activity">
    <reaction evidence="6">
        <text>(6S)-NADPHX + ADP = AMP + phosphate + NADPH + H(+)</text>
        <dbReference type="Rhea" id="RHEA:32235"/>
        <dbReference type="ChEBI" id="CHEBI:15378"/>
        <dbReference type="ChEBI" id="CHEBI:43474"/>
        <dbReference type="ChEBI" id="CHEBI:57783"/>
        <dbReference type="ChEBI" id="CHEBI:64076"/>
        <dbReference type="ChEBI" id="CHEBI:456215"/>
        <dbReference type="ChEBI" id="CHEBI:456216"/>
        <dbReference type="EC" id="4.2.1.136"/>
    </reaction>
</comment>
<evidence type="ECO:0000256" key="1">
    <source>
        <dbReference type="ARBA" id="ARBA00022741"/>
    </source>
</evidence>
<dbReference type="Pfam" id="PF01256">
    <property type="entry name" value="Carb_kinase"/>
    <property type="match status" value="1"/>
</dbReference>
<dbReference type="GO" id="GO:0046496">
    <property type="term" value="P:nicotinamide nucleotide metabolic process"/>
    <property type="evidence" value="ECO:0007669"/>
    <property type="project" value="UniProtKB-UniRule"/>
</dbReference>
<feature type="binding site" evidence="6">
    <location>
        <position position="93"/>
    </location>
    <ligand>
        <name>(6S)-NADPHX</name>
        <dbReference type="ChEBI" id="CHEBI:64076"/>
    </ligand>
</feature>
<dbReference type="GO" id="GO:0110051">
    <property type="term" value="P:metabolite repair"/>
    <property type="evidence" value="ECO:0007669"/>
    <property type="project" value="TreeGrafter"/>
</dbReference>
<evidence type="ECO:0000313" key="9">
    <source>
        <dbReference type="Proteomes" id="UP000034090"/>
    </source>
</evidence>
<feature type="binding site" evidence="6">
    <location>
        <position position="32"/>
    </location>
    <ligand>
        <name>(6S)-NADPHX</name>
        <dbReference type="ChEBI" id="CHEBI:64076"/>
    </ligand>
</feature>
<dbReference type="STRING" id="1618578.UV74_C0002G0083"/>
<evidence type="ECO:0000256" key="4">
    <source>
        <dbReference type="ARBA" id="ARBA00023027"/>
    </source>
</evidence>
<keyword evidence="1 6" id="KW-0547">Nucleotide-binding</keyword>
<dbReference type="AlphaFoldDB" id="A0A0G1DMR6"/>
<evidence type="ECO:0000256" key="2">
    <source>
        <dbReference type="ARBA" id="ARBA00022840"/>
    </source>
</evidence>
<comment type="function">
    <text evidence="6">Catalyzes the dehydration of the S-form of NAD(P)HX at the expense of ADP, which is converted to AMP. Together with NAD(P)HX epimerase, which catalyzes the epimerization of the S- and R-forms, the enzyme allows the repair of both epimers of NAD(P)HX, a damaged form of NAD(P)H that is a result of enzymatic or heat-dependent hydration.</text>
</comment>
<keyword evidence="2 6" id="KW-0067">ATP-binding</keyword>
<dbReference type="SUPFAM" id="SSF53613">
    <property type="entry name" value="Ribokinase-like"/>
    <property type="match status" value="1"/>
</dbReference>
<keyword evidence="8" id="KW-0418">Kinase</keyword>
<comment type="similarity">
    <text evidence="6">Belongs to the NnrD/CARKD family.</text>
</comment>
<dbReference type="GO" id="GO:0052855">
    <property type="term" value="F:ADP-dependent NAD(P)H-hydrate dehydratase activity"/>
    <property type="evidence" value="ECO:0007669"/>
    <property type="project" value="UniProtKB-UniRule"/>
</dbReference>
<dbReference type="InterPro" id="IPR017953">
    <property type="entry name" value="Carbohydrate_kinase_pred_CS"/>
</dbReference>
<proteinExistence type="inferred from homology"/>
<keyword evidence="4 6" id="KW-0520">NAD</keyword>
<feature type="domain" description="YjeF C-terminal" evidence="7">
    <location>
        <begin position="1"/>
        <end position="268"/>
    </location>
</feature>
<evidence type="ECO:0000256" key="5">
    <source>
        <dbReference type="ARBA" id="ARBA00023239"/>
    </source>
</evidence>
<dbReference type="EC" id="4.2.1.136" evidence="6"/>
<dbReference type="GO" id="GO:0005524">
    <property type="term" value="F:ATP binding"/>
    <property type="evidence" value="ECO:0007669"/>
    <property type="project" value="UniProtKB-KW"/>
</dbReference>
<feature type="binding site" evidence="6">
    <location>
        <position position="210"/>
    </location>
    <ligand>
        <name>AMP</name>
        <dbReference type="ChEBI" id="CHEBI:456215"/>
    </ligand>
</feature>
<dbReference type="PROSITE" id="PS51383">
    <property type="entry name" value="YJEF_C_3"/>
    <property type="match status" value="1"/>
</dbReference>
<reference evidence="8 9" key="1">
    <citation type="journal article" date="2015" name="Nature">
        <title>rRNA introns, odd ribosomes, and small enigmatic genomes across a large radiation of phyla.</title>
        <authorList>
            <person name="Brown C.T."/>
            <person name="Hug L.A."/>
            <person name="Thomas B.C."/>
            <person name="Sharon I."/>
            <person name="Castelle C.J."/>
            <person name="Singh A."/>
            <person name="Wilkins M.J."/>
            <person name="Williams K.H."/>
            <person name="Banfield J.F."/>
        </authorList>
    </citation>
    <scope>NUCLEOTIDE SEQUENCE [LARGE SCALE GENOMIC DNA]</scope>
</reference>
<dbReference type="HAMAP" id="MF_01965">
    <property type="entry name" value="NADHX_dehydratase"/>
    <property type="match status" value="1"/>
</dbReference>
<gene>
    <name evidence="6" type="primary">nnrD</name>
    <name evidence="8" type="ORF">UV74_C0002G0083</name>
</gene>
<dbReference type="InterPro" id="IPR000631">
    <property type="entry name" value="CARKD"/>
</dbReference>
<evidence type="ECO:0000313" key="8">
    <source>
        <dbReference type="EMBL" id="KKS98862.1"/>
    </source>
</evidence>
<keyword evidence="5 6" id="KW-0456">Lyase</keyword>
<dbReference type="Gene3D" id="3.40.1190.20">
    <property type="match status" value="1"/>
</dbReference>
<comment type="cofactor">
    <cofactor evidence="6">
        <name>Mg(2+)</name>
        <dbReference type="ChEBI" id="CHEBI:18420"/>
    </cofactor>
</comment>
<feature type="binding site" evidence="6">
    <location>
        <position position="211"/>
    </location>
    <ligand>
        <name>(6S)-NADPHX</name>
        <dbReference type="ChEBI" id="CHEBI:64076"/>
    </ligand>
</feature>
<dbReference type="PROSITE" id="PS01050">
    <property type="entry name" value="YJEF_C_2"/>
    <property type="match status" value="1"/>
</dbReference>
<comment type="caution">
    <text evidence="8">The sequence shown here is derived from an EMBL/GenBank/DDBJ whole genome shotgun (WGS) entry which is preliminary data.</text>
</comment>
<comment type="subunit">
    <text evidence="6">Homotetramer.</text>
</comment>
<dbReference type="PANTHER" id="PTHR12592:SF0">
    <property type="entry name" value="ATP-DEPENDENT (S)-NAD(P)H-HYDRATE DEHYDRATASE"/>
    <property type="match status" value="1"/>
</dbReference>
<comment type="catalytic activity">
    <reaction evidence="6">
        <text>(6S)-NADHX + ADP = AMP + phosphate + NADH + H(+)</text>
        <dbReference type="Rhea" id="RHEA:32223"/>
        <dbReference type="ChEBI" id="CHEBI:15378"/>
        <dbReference type="ChEBI" id="CHEBI:43474"/>
        <dbReference type="ChEBI" id="CHEBI:57945"/>
        <dbReference type="ChEBI" id="CHEBI:64074"/>
        <dbReference type="ChEBI" id="CHEBI:456215"/>
        <dbReference type="ChEBI" id="CHEBI:456216"/>
        <dbReference type="EC" id="4.2.1.136"/>
    </reaction>
</comment>
<dbReference type="PANTHER" id="PTHR12592">
    <property type="entry name" value="ATP-DEPENDENT (S)-NAD(P)H-HYDRATE DEHYDRATASE FAMILY MEMBER"/>
    <property type="match status" value="1"/>
</dbReference>
<evidence type="ECO:0000256" key="3">
    <source>
        <dbReference type="ARBA" id="ARBA00022857"/>
    </source>
</evidence>
<comment type="caution">
    <text evidence="6">Lacks conserved residue(s) required for the propagation of feature annotation.</text>
</comment>
<keyword evidence="3 6" id="KW-0521">NADP</keyword>
<keyword evidence="8" id="KW-0808">Transferase</keyword>
<dbReference type="Proteomes" id="UP000034090">
    <property type="component" value="Unassembled WGS sequence"/>
</dbReference>
<protein>
    <recommendedName>
        <fullName evidence="6">ADP-dependent (S)-NAD(P)H-hydrate dehydratase</fullName>
        <ecNumber evidence="6">4.2.1.136</ecNumber>
    </recommendedName>
    <alternativeName>
        <fullName evidence="6">ADP-dependent NAD(P)HX dehydratase</fullName>
    </alternativeName>
</protein>
<dbReference type="EMBL" id="LCFQ01000002">
    <property type="protein sequence ID" value="KKS98862.1"/>
    <property type="molecule type" value="Genomic_DNA"/>
</dbReference>
<sequence length="270" mass="29746">MKVFKESDLGKLTLEPGKQVIIIGGSNLFHGAPLLSLKVASRIVSLVFFASPVKSHRDVAAHLKSELSSFIWIPWREVGDYIEKSDAVLIGPGFMRAKSEKNLSKKECDEAGRSTRETTENLLKNFPNRKWVIDAGSLQLMNPNWIPKGAILTPSKREYEMLFGDADPQEIAEKYNCTILLKGKYDVICSPTKSIKVEGGNWGMRKGGMGDVLAGLVVGLLASNGRFISASSASYLAKRAGEELFKKNGSYYNADDLASELGLFLPRIMR</sequence>
<dbReference type="InterPro" id="IPR029056">
    <property type="entry name" value="Ribokinase-like"/>
</dbReference>